<sequence length="123" mass="14314">MKEIVFNDGRNLEIQSVESREGKLYVRVILTTSEQLKALFGDEFATRKMTLYENHKEQEAFENYNKLSYLKEEAGGIWEVEMLQIEKEDAVKIAELTMQLQETNRQITDLQLAVCELYEGMGV</sequence>
<evidence type="ECO:0000313" key="1">
    <source>
        <dbReference type="EMBL" id="VYT20801.1"/>
    </source>
</evidence>
<name>A0A6N2UXF4_BLAHA</name>
<reference evidence="1" key="1">
    <citation type="submission" date="2019-11" db="EMBL/GenBank/DDBJ databases">
        <authorList>
            <person name="Feng L."/>
        </authorList>
    </citation>
    <scope>NUCLEOTIDE SEQUENCE</scope>
    <source>
        <strain evidence="1">BhanseniiLFYP23</strain>
    </source>
</reference>
<dbReference type="AlphaFoldDB" id="A0A6N2UXF4"/>
<dbReference type="EMBL" id="CACRSY010000014">
    <property type="protein sequence ID" value="VYT20801.1"/>
    <property type="molecule type" value="Genomic_DNA"/>
</dbReference>
<organism evidence="1">
    <name type="scientific">Blautia hansenii</name>
    <name type="common">Ruminococcus hansenii</name>
    <dbReference type="NCBI Taxonomy" id="1322"/>
    <lineage>
        <taxon>Bacteria</taxon>
        <taxon>Bacillati</taxon>
        <taxon>Bacillota</taxon>
        <taxon>Clostridia</taxon>
        <taxon>Lachnospirales</taxon>
        <taxon>Lachnospiraceae</taxon>
        <taxon>Blautia</taxon>
    </lineage>
</organism>
<gene>
    <name evidence="1" type="ORF">BHLFYP23_00623</name>
</gene>
<protein>
    <submittedName>
        <fullName evidence="1">Uncharacterized protein</fullName>
    </submittedName>
</protein>
<proteinExistence type="predicted"/>
<dbReference type="RefSeq" id="WP_156342569.1">
    <property type="nucleotide sequence ID" value="NZ_CACRSY010000014.1"/>
</dbReference>
<accession>A0A6N2UXF4</accession>